<dbReference type="RefSeq" id="WP_014784905.1">
    <property type="nucleotide sequence ID" value="NC_018014.1"/>
</dbReference>
<dbReference type="InterPro" id="IPR045864">
    <property type="entry name" value="aa-tRNA-synth_II/BPL/LPL"/>
</dbReference>
<name>I3ZDL8_TERRK</name>
<gene>
    <name evidence="3" type="ordered locus">Terro_1015</name>
</gene>
<keyword evidence="1 3" id="KW-0436">Ligase</keyword>
<protein>
    <submittedName>
        <fullName evidence="3">BirA, biotin-(Acetyl-CoA-carboxylase) ligase</fullName>
    </submittedName>
</protein>
<dbReference type="KEGG" id="trs:Terro_1015"/>
<dbReference type="PANTHER" id="PTHR12835">
    <property type="entry name" value="BIOTIN PROTEIN LIGASE"/>
    <property type="match status" value="1"/>
</dbReference>
<dbReference type="Gene3D" id="3.30.930.10">
    <property type="entry name" value="Bira Bifunctional Protein, Domain 2"/>
    <property type="match status" value="1"/>
</dbReference>
<dbReference type="OrthoDB" id="9807064at2"/>
<dbReference type="PROSITE" id="PS51733">
    <property type="entry name" value="BPL_LPL_CATALYTIC"/>
    <property type="match status" value="1"/>
</dbReference>
<reference evidence="3 4" key="1">
    <citation type="submission" date="2012-06" db="EMBL/GenBank/DDBJ databases">
        <title>Complete genome of Terriglobus roseus DSM 18391.</title>
        <authorList>
            <consortium name="US DOE Joint Genome Institute (JGI-PGF)"/>
            <person name="Lucas S."/>
            <person name="Copeland A."/>
            <person name="Lapidus A."/>
            <person name="Glavina del Rio T."/>
            <person name="Dalin E."/>
            <person name="Tice H."/>
            <person name="Bruce D."/>
            <person name="Goodwin L."/>
            <person name="Pitluck S."/>
            <person name="Peters L."/>
            <person name="Mikhailova N."/>
            <person name="Munk A.C.C."/>
            <person name="Kyrpides N."/>
            <person name="Mavromatis K."/>
            <person name="Ivanova N."/>
            <person name="Brettin T."/>
            <person name="Detter J.C."/>
            <person name="Han C."/>
            <person name="Larimer F."/>
            <person name="Land M."/>
            <person name="Hauser L."/>
            <person name="Markowitz V."/>
            <person name="Cheng J.-F."/>
            <person name="Hugenholtz P."/>
            <person name="Woyke T."/>
            <person name="Wu D."/>
            <person name="Brambilla E."/>
            <person name="Klenk H.-P."/>
            <person name="Eisen J.A."/>
        </authorList>
    </citation>
    <scope>NUCLEOTIDE SEQUENCE [LARGE SCALE GENOMIC DNA]</scope>
    <source>
        <strain evidence="4">DSM 18391 / NRRL B-41598 / KBS 63</strain>
    </source>
</reference>
<dbReference type="HOGENOM" id="CLU_051096_5_2_0"/>
<evidence type="ECO:0000313" key="4">
    <source>
        <dbReference type="Proteomes" id="UP000006056"/>
    </source>
</evidence>
<proteinExistence type="predicted"/>
<dbReference type="InterPro" id="IPR004408">
    <property type="entry name" value="Biotin_CoA_COase_ligase"/>
</dbReference>
<dbReference type="CDD" id="cd16442">
    <property type="entry name" value="BPL"/>
    <property type="match status" value="1"/>
</dbReference>
<dbReference type="GO" id="GO:0004077">
    <property type="term" value="F:biotin--[biotin carboxyl-carrier protein] ligase activity"/>
    <property type="evidence" value="ECO:0007669"/>
    <property type="project" value="InterPro"/>
</dbReference>
<sequence length="262" mass="28269">MNTFDTARVDAALRSTIFHGKLHHFPVIDSTNTRALTDAQAGAESGQVYIADEQTAGRGRGGHTWHSEPDRGLYLTVLVRPEIKGNEALKLSLATGIAASDAIHRVTGNSIDLRWPNDLVIPGDGGPSKKCGGILTESSLAPDGSLRHAAIGIGINLNQSDFPADLASTATSLRRAWGHIISREDLAIELLRALHAELQQRDATLYDRFEQRSTWVRGKRVHVAEAEGYTGTTAGLTADGLLLVQCDDQQTRAVRHGGVREL</sequence>
<organism evidence="3 4">
    <name type="scientific">Terriglobus roseus (strain DSM 18391 / NRRL B-41598 / KBS 63)</name>
    <dbReference type="NCBI Taxonomy" id="926566"/>
    <lineage>
        <taxon>Bacteria</taxon>
        <taxon>Pseudomonadati</taxon>
        <taxon>Acidobacteriota</taxon>
        <taxon>Terriglobia</taxon>
        <taxon>Terriglobales</taxon>
        <taxon>Acidobacteriaceae</taxon>
        <taxon>Terriglobus</taxon>
    </lineage>
</organism>
<dbReference type="EMBL" id="CP003379">
    <property type="protein sequence ID" value="AFL87336.1"/>
    <property type="molecule type" value="Genomic_DNA"/>
</dbReference>
<dbReference type="SUPFAM" id="SSF55681">
    <property type="entry name" value="Class II aaRS and biotin synthetases"/>
    <property type="match status" value="1"/>
</dbReference>
<dbReference type="STRING" id="926566.Terro_1015"/>
<evidence type="ECO:0000313" key="3">
    <source>
        <dbReference type="EMBL" id="AFL87336.1"/>
    </source>
</evidence>
<keyword evidence="4" id="KW-1185">Reference proteome</keyword>
<accession>I3ZDL8</accession>
<dbReference type="InterPro" id="IPR004143">
    <property type="entry name" value="BPL_LPL_catalytic"/>
</dbReference>
<feature type="domain" description="BPL/LPL catalytic" evidence="2">
    <location>
        <begin position="7"/>
        <end position="202"/>
    </location>
</feature>
<dbReference type="PANTHER" id="PTHR12835:SF5">
    <property type="entry name" value="BIOTIN--PROTEIN LIGASE"/>
    <property type="match status" value="1"/>
</dbReference>
<dbReference type="NCBIfam" id="TIGR00121">
    <property type="entry name" value="birA_ligase"/>
    <property type="match status" value="1"/>
</dbReference>
<dbReference type="AlphaFoldDB" id="I3ZDL8"/>
<evidence type="ECO:0000259" key="2">
    <source>
        <dbReference type="PROSITE" id="PS51733"/>
    </source>
</evidence>
<dbReference type="Proteomes" id="UP000006056">
    <property type="component" value="Chromosome"/>
</dbReference>
<evidence type="ECO:0000256" key="1">
    <source>
        <dbReference type="ARBA" id="ARBA00022598"/>
    </source>
</evidence>
<dbReference type="GO" id="GO:0005737">
    <property type="term" value="C:cytoplasm"/>
    <property type="evidence" value="ECO:0007669"/>
    <property type="project" value="TreeGrafter"/>
</dbReference>
<dbReference type="eggNOG" id="COG0340">
    <property type="taxonomic scope" value="Bacteria"/>
</dbReference>
<dbReference type="Pfam" id="PF03099">
    <property type="entry name" value="BPL_LplA_LipB"/>
    <property type="match status" value="1"/>
</dbReference>